<gene>
    <name evidence="1" type="ordered locus">Mesil_1973</name>
</gene>
<dbReference type="InterPro" id="IPR019994">
    <property type="entry name" value="Lipid-A-disac_synthase-rel_put"/>
</dbReference>
<reference evidence="1 2" key="1">
    <citation type="journal article" date="2010" name="Stand. Genomic Sci.">
        <title>Complete genome sequence of Meiothermus silvanus type strain (VI-R2).</title>
        <authorList>
            <person name="Sikorski J."/>
            <person name="Tindall B.J."/>
            <person name="Lowry S."/>
            <person name="Lucas S."/>
            <person name="Nolan M."/>
            <person name="Copeland A."/>
            <person name="Glavina Del Rio T."/>
            <person name="Tice H."/>
            <person name="Cheng J.F."/>
            <person name="Han C."/>
            <person name="Pitluck S."/>
            <person name="Liolios K."/>
            <person name="Ivanova N."/>
            <person name="Mavromatis K."/>
            <person name="Mikhailova N."/>
            <person name="Pati A."/>
            <person name="Goodwin L."/>
            <person name="Chen A."/>
            <person name="Palaniappan K."/>
            <person name="Land M."/>
            <person name="Hauser L."/>
            <person name="Chang Y.J."/>
            <person name="Jeffries C.D."/>
            <person name="Rohde M."/>
            <person name="Goker M."/>
            <person name="Woyke T."/>
            <person name="Bristow J."/>
            <person name="Eisen J.A."/>
            <person name="Markowitz V."/>
            <person name="Hugenholtz P."/>
            <person name="Kyrpides N.C."/>
            <person name="Klenk H.P."/>
            <person name="Lapidus A."/>
        </authorList>
    </citation>
    <scope>NUCLEOTIDE SEQUENCE [LARGE SCALE GENOMIC DNA]</scope>
    <source>
        <strain evidence="2">ATCC 700542 / DSM 9946 / VI-R2</strain>
    </source>
</reference>
<dbReference type="PANTHER" id="PTHR39517:SF1">
    <property type="entry name" value="LIPID-A-DISACCHARIDE SYNTHASE"/>
    <property type="match status" value="1"/>
</dbReference>
<keyword evidence="2" id="KW-1185">Reference proteome</keyword>
<dbReference type="KEGG" id="msv:Mesil_1973"/>
<evidence type="ECO:0008006" key="3">
    <source>
        <dbReference type="Google" id="ProtNLM"/>
    </source>
</evidence>
<dbReference type="NCBIfam" id="TIGR03492">
    <property type="entry name" value="lipid-A-disaccharide synthase-related protein"/>
    <property type="match status" value="1"/>
</dbReference>
<accession>D7BGZ5</accession>
<evidence type="ECO:0000313" key="1">
    <source>
        <dbReference type="EMBL" id="ADH63848.1"/>
    </source>
</evidence>
<dbReference type="RefSeq" id="WP_013158401.1">
    <property type="nucleotide sequence ID" value="NC_014212.1"/>
</dbReference>
<dbReference type="eggNOG" id="COG4370">
    <property type="taxonomic scope" value="Bacteria"/>
</dbReference>
<name>D7BGZ5_ALLS1</name>
<sequence length="387" mass="42359">MLLLISNGNAEDIIGSHLLRFLQVPARALPLVGRGLAYEQVGAEVIGPRQEMPSGGFPFGSLHNLIADLRSGFISQNLKQWKAAFRGSRECKAIVAIGDAYTLLIGVAFGRGLPLFHINPLVSAYYLEGQSLWQRFTRLNEWGAEDFLWYERWAQRHARAVYVRDRASELRLRGLGISHAHFYGSFAMDILPPPQKQLEGILDGRPVIALLPGSRGDVTFSLPRMLEATLYLNELQPLVAWPLGLEGIRVPEGWTLTPQGDEIAIAHKGHHRVFLLRGYFSEILHHAKVALGTAGTANEQAAGLGIPVVGFPTSGPQFTLGFAQRQRRLLGPALTLAKPDPAEIARTVKQVLEVERYTLASAAGKERIGAPGALPRIATDIQEALNG</sequence>
<dbReference type="EMBL" id="CP002042">
    <property type="protein sequence ID" value="ADH63848.1"/>
    <property type="molecule type" value="Genomic_DNA"/>
</dbReference>
<organism evidence="1 2">
    <name type="scientific">Allomeiothermus silvanus (strain ATCC 700542 / DSM 9946 / NBRC 106475 / NCIMB 13440 / VI-R2)</name>
    <name type="common">Thermus silvanus</name>
    <dbReference type="NCBI Taxonomy" id="526227"/>
    <lineage>
        <taxon>Bacteria</taxon>
        <taxon>Thermotogati</taxon>
        <taxon>Deinococcota</taxon>
        <taxon>Deinococci</taxon>
        <taxon>Thermales</taxon>
        <taxon>Thermaceae</taxon>
        <taxon>Allomeiothermus</taxon>
    </lineage>
</organism>
<dbReference type="OrthoDB" id="29253at2"/>
<dbReference type="HOGENOM" id="CLU_035659_0_0_0"/>
<dbReference type="PANTHER" id="PTHR39517">
    <property type="entry name" value="SLL0192 PROTEIN"/>
    <property type="match status" value="1"/>
</dbReference>
<protein>
    <recommendedName>
        <fullName evidence="3">Lipid-A-disaccharide synthase</fullName>
    </recommendedName>
</protein>
<dbReference type="Proteomes" id="UP000001916">
    <property type="component" value="Chromosome"/>
</dbReference>
<dbReference type="SUPFAM" id="SSF53756">
    <property type="entry name" value="UDP-Glycosyltransferase/glycogen phosphorylase"/>
    <property type="match status" value="1"/>
</dbReference>
<evidence type="ECO:0000313" key="2">
    <source>
        <dbReference type="Proteomes" id="UP000001916"/>
    </source>
</evidence>
<proteinExistence type="predicted"/>
<dbReference type="STRING" id="526227.Mesil_1973"/>
<dbReference type="AlphaFoldDB" id="D7BGZ5"/>